<evidence type="ECO:0000313" key="1">
    <source>
        <dbReference type="EMBL" id="CAG8854838.1"/>
    </source>
</evidence>
<reference evidence="1 2" key="1">
    <citation type="submission" date="2021-06" db="EMBL/GenBank/DDBJ databases">
        <authorList>
            <person name="Kallberg Y."/>
            <person name="Tangrot J."/>
            <person name="Rosling A."/>
        </authorList>
    </citation>
    <scope>NUCLEOTIDE SEQUENCE [LARGE SCALE GENOMIC DNA]</scope>
    <source>
        <strain evidence="1 2">120-4 pot B 10/14</strain>
    </source>
</reference>
<proteinExistence type="predicted"/>
<dbReference type="Proteomes" id="UP000789901">
    <property type="component" value="Unassembled WGS sequence"/>
</dbReference>
<protein>
    <submittedName>
        <fullName evidence="1">8781_t:CDS:1</fullName>
    </submittedName>
</protein>
<keyword evidence="2" id="KW-1185">Reference proteome</keyword>
<organism evidence="1 2">
    <name type="scientific">Gigaspora margarita</name>
    <dbReference type="NCBI Taxonomy" id="4874"/>
    <lineage>
        <taxon>Eukaryota</taxon>
        <taxon>Fungi</taxon>
        <taxon>Fungi incertae sedis</taxon>
        <taxon>Mucoromycota</taxon>
        <taxon>Glomeromycotina</taxon>
        <taxon>Glomeromycetes</taxon>
        <taxon>Diversisporales</taxon>
        <taxon>Gigasporaceae</taxon>
        <taxon>Gigaspora</taxon>
    </lineage>
</organism>
<evidence type="ECO:0000313" key="2">
    <source>
        <dbReference type="Proteomes" id="UP000789901"/>
    </source>
</evidence>
<accession>A0ABN7XHR0</accession>
<dbReference type="EMBL" id="CAJVQB010142936">
    <property type="protein sequence ID" value="CAG8854838.1"/>
    <property type="molecule type" value="Genomic_DNA"/>
</dbReference>
<gene>
    <name evidence="1" type="ORF">GMARGA_LOCUS43659</name>
</gene>
<comment type="caution">
    <text evidence="1">The sequence shown here is derived from an EMBL/GenBank/DDBJ whole genome shotgun (WGS) entry which is preliminary data.</text>
</comment>
<name>A0ABN7XHR0_GIGMA</name>
<feature type="non-terminal residue" evidence="1">
    <location>
        <position position="1"/>
    </location>
</feature>
<sequence length="42" mass="5129">ESQNKNQIQREENSEWIMKVFYEPENQTIAPLNYDTNNRQLD</sequence>